<reference evidence="2 3" key="1">
    <citation type="submission" date="2019-11" db="EMBL/GenBank/DDBJ databases">
        <title>Whole genome sequence of Oryza granulata.</title>
        <authorList>
            <person name="Li W."/>
        </authorList>
    </citation>
    <scope>NUCLEOTIDE SEQUENCE [LARGE SCALE GENOMIC DNA]</scope>
    <source>
        <strain evidence="3">cv. Menghai</strain>
        <tissue evidence="2">Leaf</tissue>
    </source>
</reference>
<keyword evidence="3" id="KW-1185">Reference proteome</keyword>
<evidence type="ECO:0000313" key="2">
    <source>
        <dbReference type="EMBL" id="KAF0907144.1"/>
    </source>
</evidence>
<dbReference type="Proteomes" id="UP000479710">
    <property type="component" value="Unassembled WGS sequence"/>
</dbReference>
<organism evidence="2 3">
    <name type="scientific">Oryza meyeriana var. granulata</name>
    <dbReference type="NCBI Taxonomy" id="110450"/>
    <lineage>
        <taxon>Eukaryota</taxon>
        <taxon>Viridiplantae</taxon>
        <taxon>Streptophyta</taxon>
        <taxon>Embryophyta</taxon>
        <taxon>Tracheophyta</taxon>
        <taxon>Spermatophyta</taxon>
        <taxon>Magnoliopsida</taxon>
        <taxon>Liliopsida</taxon>
        <taxon>Poales</taxon>
        <taxon>Poaceae</taxon>
        <taxon>BOP clade</taxon>
        <taxon>Oryzoideae</taxon>
        <taxon>Oryzeae</taxon>
        <taxon>Oryzinae</taxon>
        <taxon>Oryza</taxon>
        <taxon>Oryza meyeriana</taxon>
    </lineage>
</organism>
<evidence type="ECO:0000256" key="1">
    <source>
        <dbReference type="SAM" id="MobiDB-lite"/>
    </source>
</evidence>
<accession>A0A6G1D4T9</accession>
<sequence>MGAPPAARRRAHESPRTPGDLGIDASLPPAQVPRGRARSPGSEGAVVVGVERGGRGRGTVGLGLRFLSLLPSARFV</sequence>
<proteinExistence type="predicted"/>
<comment type="caution">
    <text evidence="2">The sequence shown here is derived from an EMBL/GenBank/DDBJ whole genome shotgun (WGS) entry which is preliminary data.</text>
</comment>
<dbReference type="EMBL" id="SPHZ02000007">
    <property type="protein sequence ID" value="KAF0907144.1"/>
    <property type="molecule type" value="Genomic_DNA"/>
</dbReference>
<protein>
    <submittedName>
        <fullName evidence="2">Uncharacterized protein</fullName>
    </submittedName>
</protein>
<name>A0A6G1D4T9_9ORYZ</name>
<dbReference type="AlphaFoldDB" id="A0A6G1D4T9"/>
<evidence type="ECO:0000313" key="3">
    <source>
        <dbReference type="Proteomes" id="UP000479710"/>
    </source>
</evidence>
<feature type="region of interest" description="Disordered" evidence="1">
    <location>
        <begin position="1"/>
        <end position="44"/>
    </location>
</feature>
<gene>
    <name evidence="2" type="ORF">E2562_015668</name>
</gene>